<evidence type="ECO:0000313" key="2">
    <source>
        <dbReference type="Proteomes" id="UP000789342"/>
    </source>
</evidence>
<keyword evidence="2" id="KW-1185">Reference proteome</keyword>
<dbReference type="EMBL" id="CAJVPV010005385">
    <property type="protein sequence ID" value="CAG8589861.1"/>
    <property type="molecule type" value="Genomic_DNA"/>
</dbReference>
<dbReference type="Proteomes" id="UP000789342">
    <property type="component" value="Unassembled WGS sequence"/>
</dbReference>
<organism evidence="1 2">
    <name type="scientific">Acaulospora morrowiae</name>
    <dbReference type="NCBI Taxonomy" id="94023"/>
    <lineage>
        <taxon>Eukaryota</taxon>
        <taxon>Fungi</taxon>
        <taxon>Fungi incertae sedis</taxon>
        <taxon>Mucoromycota</taxon>
        <taxon>Glomeromycotina</taxon>
        <taxon>Glomeromycetes</taxon>
        <taxon>Diversisporales</taxon>
        <taxon>Acaulosporaceae</taxon>
        <taxon>Acaulospora</taxon>
    </lineage>
</organism>
<protein>
    <submittedName>
        <fullName evidence="1">11447_t:CDS:1</fullName>
    </submittedName>
</protein>
<name>A0A9N9C345_9GLOM</name>
<sequence length="74" mass="7905">MITLSINDGMPILAAAFTKANCVTASRALKNRQRAEVMLGLGGETSKECSIWSSAVASAFIYAAVIVQSIKKNW</sequence>
<gene>
    <name evidence="1" type="ORF">AMORRO_LOCUS7295</name>
</gene>
<dbReference type="AlphaFoldDB" id="A0A9N9C345"/>
<reference evidence="1" key="1">
    <citation type="submission" date="2021-06" db="EMBL/GenBank/DDBJ databases">
        <authorList>
            <person name="Kallberg Y."/>
            <person name="Tangrot J."/>
            <person name="Rosling A."/>
        </authorList>
    </citation>
    <scope>NUCLEOTIDE SEQUENCE</scope>
    <source>
        <strain evidence="1">CL551</strain>
    </source>
</reference>
<proteinExistence type="predicted"/>
<accession>A0A9N9C345</accession>
<comment type="caution">
    <text evidence="1">The sequence shown here is derived from an EMBL/GenBank/DDBJ whole genome shotgun (WGS) entry which is preliminary data.</text>
</comment>
<evidence type="ECO:0000313" key="1">
    <source>
        <dbReference type="EMBL" id="CAG8589861.1"/>
    </source>
</evidence>